<evidence type="ECO:0000313" key="1">
    <source>
        <dbReference type="EMBL" id="CAD7628125.1"/>
    </source>
</evidence>
<organism evidence="1">
    <name type="scientific">Medioppia subpectinata</name>
    <dbReference type="NCBI Taxonomy" id="1979941"/>
    <lineage>
        <taxon>Eukaryota</taxon>
        <taxon>Metazoa</taxon>
        <taxon>Ecdysozoa</taxon>
        <taxon>Arthropoda</taxon>
        <taxon>Chelicerata</taxon>
        <taxon>Arachnida</taxon>
        <taxon>Acari</taxon>
        <taxon>Acariformes</taxon>
        <taxon>Sarcoptiformes</taxon>
        <taxon>Oribatida</taxon>
        <taxon>Brachypylina</taxon>
        <taxon>Oppioidea</taxon>
        <taxon>Oppiidae</taxon>
        <taxon>Medioppia</taxon>
    </lineage>
</organism>
<dbReference type="OrthoDB" id="6527222at2759"/>
<name>A0A7R9KRT2_9ACAR</name>
<dbReference type="Pfam" id="PF19086">
    <property type="entry name" value="Terpene_syn_C_2"/>
    <property type="match status" value="1"/>
</dbReference>
<dbReference type="InterPro" id="IPR008949">
    <property type="entry name" value="Isoprenoid_synthase_dom_sf"/>
</dbReference>
<sequence>MKTLSLLKNNEEFGSLKIKPLFNQKLDLNPHHEWLSKELIQWSKGFADHNQQAMEMCAKFMCYMYSGCQQKDRLLAMSKYGCFSNTIDEYMETARKERSAPLMVELIEKLLTTLLTGRSDPEFLLGRRLLDSLEALDVFMTRDQMIKMRNNVKESFESFVKIHCDYWLQNRFIPYDEYYKLRSKESIWPVFHLMAEISVDYTPPEPVLRYIPVNKLLTSAVRLSLAVNDYLMFVSKMASNDITSGVMSYAWIEKCTVQTALDFQYQLIKDLQTECESLSITIANKSDPEFETPALLAYVNAVMDISHGFYSCVAEIFKWEERDGLIVCQKWDQLRQQLLDPKSVLSNNCYDI</sequence>
<dbReference type="Proteomes" id="UP000759131">
    <property type="component" value="Unassembled WGS sequence"/>
</dbReference>
<reference evidence="1" key="1">
    <citation type="submission" date="2020-11" db="EMBL/GenBank/DDBJ databases">
        <authorList>
            <person name="Tran Van P."/>
        </authorList>
    </citation>
    <scope>NUCLEOTIDE SEQUENCE</scope>
</reference>
<proteinExistence type="predicted"/>
<gene>
    <name evidence="1" type="ORF">OSB1V03_LOCUS8547</name>
</gene>
<dbReference type="EMBL" id="OC859961">
    <property type="protein sequence ID" value="CAD7628125.1"/>
    <property type="molecule type" value="Genomic_DNA"/>
</dbReference>
<protein>
    <recommendedName>
        <fullName evidence="3">Terpene synthase</fullName>
    </recommendedName>
</protein>
<evidence type="ECO:0008006" key="3">
    <source>
        <dbReference type="Google" id="ProtNLM"/>
    </source>
</evidence>
<dbReference type="SUPFAM" id="SSF48576">
    <property type="entry name" value="Terpenoid synthases"/>
    <property type="match status" value="1"/>
</dbReference>
<dbReference type="EMBL" id="CAJPIZ010005386">
    <property type="protein sequence ID" value="CAG2108555.1"/>
    <property type="molecule type" value="Genomic_DNA"/>
</dbReference>
<keyword evidence="2" id="KW-1185">Reference proteome</keyword>
<dbReference type="AlphaFoldDB" id="A0A7R9KRT2"/>
<evidence type="ECO:0000313" key="2">
    <source>
        <dbReference type="Proteomes" id="UP000759131"/>
    </source>
</evidence>
<dbReference type="Gene3D" id="1.10.600.10">
    <property type="entry name" value="Farnesyl Diphosphate Synthase"/>
    <property type="match status" value="1"/>
</dbReference>
<accession>A0A7R9KRT2</accession>